<sequence length="128" mass="13447">MLIKQLPRDSALNRELHGEAADWSVSDHLLAAAVDHLAAANWMFACVNSEEGDQPDAPAPVPRPADLAENDTYGDGGTYEKYQGHEETGAHSGGVGRSASGPVPATDGTRAATPDETPSAFQLARFFG</sequence>
<feature type="region of interest" description="Disordered" evidence="1">
    <location>
        <begin position="50"/>
        <end position="128"/>
    </location>
</feature>
<proteinExistence type="predicted"/>
<evidence type="ECO:0000256" key="1">
    <source>
        <dbReference type="SAM" id="MobiDB-lite"/>
    </source>
</evidence>
<keyword evidence="3" id="KW-1185">Reference proteome</keyword>
<reference evidence="2 3" key="1">
    <citation type="submission" date="2023-07" db="EMBL/GenBank/DDBJ databases">
        <title>Comparative genomics of wheat-associated soil bacteria to identify genetic determinants of phenazine resistance.</title>
        <authorList>
            <person name="Mouncey N."/>
        </authorList>
    </citation>
    <scope>NUCLEOTIDE SEQUENCE [LARGE SCALE GENOMIC DNA]</scope>
    <source>
        <strain evidence="2 3">B2I6</strain>
    </source>
</reference>
<accession>A0ABU0NWE2</accession>
<protein>
    <submittedName>
        <fullName evidence="2">Uncharacterized protein</fullName>
    </submittedName>
</protein>
<dbReference type="Proteomes" id="UP001230654">
    <property type="component" value="Unassembled WGS sequence"/>
</dbReference>
<comment type="caution">
    <text evidence="2">The sequence shown here is derived from an EMBL/GenBank/DDBJ whole genome shotgun (WGS) entry which is preliminary data.</text>
</comment>
<organism evidence="2 3">
    <name type="scientific">Streptomyces rishiriensis</name>
    <dbReference type="NCBI Taxonomy" id="68264"/>
    <lineage>
        <taxon>Bacteria</taxon>
        <taxon>Bacillati</taxon>
        <taxon>Actinomycetota</taxon>
        <taxon>Actinomycetes</taxon>
        <taxon>Kitasatosporales</taxon>
        <taxon>Streptomycetaceae</taxon>
        <taxon>Streptomyces</taxon>
    </lineage>
</organism>
<name>A0ABU0NWE2_STRRH</name>
<gene>
    <name evidence="2" type="ORF">QF030_005030</name>
</gene>
<evidence type="ECO:0000313" key="2">
    <source>
        <dbReference type="EMBL" id="MDQ0582852.1"/>
    </source>
</evidence>
<evidence type="ECO:0000313" key="3">
    <source>
        <dbReference type="Proteomes" id="UP001230654"/>
    </source>
</evidence>
<dbReference type="RefSeq" id="WP_373428803.1">
    <property type="nucleotide sequence ID" value="NZ_JAUSWV010000002.1"/>
</dbReference>
<dbReference type="EMBL" id="JAUSWV010000002">
    <property type="protein sequence ID" value="MDQ0582852.1"/>
    <property type="molecule type" value="Genomic_DNA"/>
</dbReference>